<dbReference type="Pfam" id="PF13560">
    <property type="entry name" value="HTH_31"/>
    <property type="match status" value="1"/>
</dbReference>
<organism evidence="2 3">
    <name type="scientific">Saccharothrix coeruleofusca</name>
    <dbReference type="NCBI Taxonomy" id="33919"/>
    <lineage>
        <taxon>Bacteria</taxon>
        <taxon>Bacillati</taxon>
        <taxon>Actinomycetota</taxon>
        <taxon>Actinomycetes</taxon>
        <taxon>Pseudonocardiales</taxon>
        <taxon>Pseudonocardiaceae</taxon>
        <taxon>Saccharothrix</taxon>
    </lineage>
</organism>
<dbReference type="CDD" id="cd00093">
    <property type="entry name" value="HTH_XRE"/>
    <property type="match status" value="1"/>
</dbReference>
<dbReference type="AlphaFoldDB" id="A0A918AWC8"/>
<dbReference type="SMART" id="SM00530">
    <property type="entry name" value="HTH_XRE"/>
    <property type="match status" value="1"/>
</dbReference>
<dbReference type="PROSITE" id="PS50943">
    <property type="entry name" value="HTH_CROC1"/>
    <property type="match status" value="1"/>
</dbReference>
<dbReference type="InterPro" id="IPR043917">
    <property type="entry name" value="DUF5753"/>
</dbReference>
<evidence type="ECO:0000259" key="1">
    <source>
        <dbReference type="PROSITE" id="PS50943"/>
    </source>
</evidence>
<keyword evidence="3" id="KW-1185">Reference proteome</keyword>
<reference evidence="2" key="1">
    <citation type="journal article" date="2014" name="Int. J. Syst. Evol. Microbiol.">
        <title>Complete genome sequence of Corynebacterium casei LMG S-19264T (=DSM 44701T), isolated from a smear-ripened cheese.</title>
        <authorList>
            <consortium name="US DOE Joint Genome Institute (JGI-PGF)"/>
            <person name="Walter F."/>
            <person name="Albersmeier A."/>
            <person name="Kalinowski J."/>
            <person name="Ruckert C."/>
        </authorList>
    </citation>
    <scope>NUCLEOTIDE SEQUENCE</scope>
    <source>
        <strain evidence="2">JCM 3313</strain>
    </source>
</reference>
<dbReference type="InterPro" id="IPR010982">
    <property type="entry name" value="Lambda_DNA-bd_dom_sf"/>
</dbReference>
<dbReference type="EMBL" id="BMRG01000032">
    <property type="protein sequence ID" value="GGP86590.1"/>
    <property type="molecule type" value="Genomic_DNA"/>
</dbReference>
<dbReference type="Pfam" id="PF19054">
    <property type="entry name" value="DUF5753"/>
    <property type="match status" value="1"/>
</dbReference>
<dbReference type="RefSeq" id="WP_189227648.1">
    <property type="nucleotide sequence ID" value="NZ_BMRG01000032.1"/>
</dbReference>
<dbReference type="Gene3D" id="1.10.260.40">
    <property type="entry name" value="lambda repressor-like DNA-binding domains"/>
    <property type="match status" value="1"/>
</dbReference>
<dbReference type="SUPFAM" id="SSF47413">
    <property type="entry name" value="lambda repressor-like DNA-binding domains"/>
    <property type="match status" value="1"/>
</dbReference>
<evidence type="ECO:0000313" key="2">
    <source>
        <dbReference type="EMBL" id="GGP86590.1"/>
    </source>
</evidence>
<proteinExistence type="predicted"/>
<accession>A0A918AWC8</accession>
<name>A0A918AWC8_9PSEU</name>
<reference evidence="2" key="2">
    <citation type="submission" date="2020-09" db="EMBL/GenBank/DDBJ databases">
        <authorList>
            <person name="Sun Q."/>
            <person name="Ohkuma M."/>
        </authorList>
    </citation>
    <scope>NUCLEOTIDE SEQUENCE</scope>
    <source>
        <strain evidence="2">JCM 3313</strain>
    </source>
</reference>
<feature type="domain" description="HTH cro/C1-type" evidence="1">
    <location>
        <begin position="18"/>
        <end position="72"/>
    </location>
</feature>
<dbReference type="InterPro" id="IPR001387">
    <property type="entry name" value="Cro/C1-type_HTH"/>
</dbReference>
<dbReference type="GO" id="GO:0003677">
    <property type="term" value="F:DNA binding"/>
    <property type="evidence" value="ECO:0007669"/>
    <property type="project" value="InterPro"/>
</dbReference>
<protein>
    <submittedName>
        <fullName evidence="2">Transcriptional regulator</fullName>
    </submittedName>
</protein>
<comment type="caution">
    <text evidence="2">The sequence shown here is derived from an EMBL/GenBank/DDBJ whole genome shotgun (WGS) entry which is preliminary data.</text>
</comment>
<evidence type="ECO:0000313" key="3">
    <source>
        <dbReference type="Proteomes" id="UP000639606"/>
    </source>
</evidence>
<sequence>MIEPGPLTVKMRRICLELARVRGERGLTQKDVERLLGIPSSTLSRIESCERAVRRDDLSALLAIYQVARPVREAVLELHREANLPSLLEEADLHVHDELATWVGFEEHAVEIRNYEHFLVPGLCQTEDYARAVIENYGLPLERSEVHRRVAARIARQGLLRREGGPRLNVLLHEAALWQDVGGPDVMREQLRHLAALADRPGIEVRIVPGGVGAHPGLVEGAFVILDFVGLPSLVHIEHMVHSLYLEEKPDANAYKAAFNGILAVAHGARDSVDLIRKLGEGL</sequence>
<gene>
    <name evidence="2" type="ORF">GCM10010185_70390</name>
</gene>
<dbReference type="Proteomes" id="UP000639606">
    <property type="component" value="Unassembled WGS sequence"/>
</dbReference>